<dbReference type="EMBL" id="BART01020793">
    <property type="protein sequence ID" value="GAG92402.1"/>
    <property type="molecule type" value="Genomic_DNA"/>
</dbReference>
<comment type="caution">
    <text evidence="2">The sequence shown here is derived from an EMBL/GenBank/DDBJ whole genome shotgun (WGS) entry which is preliminary data.</text>
</comment>
<evidence type="ECO:0000313" key="2">
    <source>
        <dbReference type="EMBL" id="GAG92402.1"/>
    </source>
</evidence>
<evidence type="ECO:0008006" key="3">
    <source>
        <dbReference type="Google" id="ProtNLM"/>
    </source>
</evidence>
<sequence length="104" mass="12088">MTNSGMNDKNGHKINNIHKELKILAKDSFYSILYIYGSFISLLFISFFKARLISQDAWNNLILATSFISIVLLVLTFFPPGLENTLNYYIPRYNSLNEKYKLKI</sequence>
<accession>X1CH15</accession>
<proteinExistence type="predicted"/>
<keyword evidence="1" id="KW-0472">Membrane</keyword>
<organism evidence="2">
    <name type="scientific">marine sediment metagenome</name>
    <dbReference type="NCBI Taxonomy" id="412755"/>
    <lineage>
        <taxon>unclassified sequences</taxon>
        <taxon>metagenomes</taxon>
        <taxon>ecological metagenomes</taxon>
    </lineage>
</organism>
<keyword evidence="1" id="KW-0812">Transmembrane</keyword>
<name>X1CH15_9ZZZZ</name>
<protein>
    <recommendedName>
        <fullName evidence="3">CAAX prenyl protease 1 N-terminal domain-containing protein</fullName>
    </recommendedName>
</protein>
<feature type="transmembrane region" description="Helical" evidence="1">
    <location>
        <begin position="60"/>
        <end position="78"/>
    </location>
</feature>
<feature type="transmembrane region" description="Helical" evidence="1">
    <location>
        <begin position="29"/>
        <end position="48"/>
    </location>
</feature>
<evidence type="ECO:0000256" key="1">
    <source>
        <dbReference type="SAM" id="Phobius"/>
    </source>
</evidence>
<reference evidence="2" key="1">
    <citation type="journal article" date="2014" name="Front. Microbiol.">
        <title>High frequency of phylogenetically diverse reductive dehalogenase-homologous genes in deep subseafloor sedimentary metagenomes.</title>
        <authorList>
            <person name="Kawai M."/>
            <person name="Futagami T."/>
            <person name="Toyoda A."/>
            <person name="Takaki Y."/>
            <person name="Nishi S."/>
            <person name="Hori S."/>
            <person name="Arai W."/>
            <person name="Tsubouchi T."/>
            <person name="Morono Y."/>
            <person name="Uchiyama I."/>
            <person name="Ito T."/>
            <person name="Fujiyama A."/>
            <person name="Inagaki F."/>
            <person name="Takami H."/>
        </authorList>
    </citation>
    <scope>NUCLEOTIDE SEQUENCE</scope>
    <source>
        <strain evidence="2">Expedition CK06-06</strain>
    </source>
</reference>
<dbReference type="AlphaFoldDB" id="X1CH15"/>
<feature type="non-terminal residue" evidence="2">
    <location>
        <position position="104"/>
    </location>
</feature>
<gene>
    <name evidence="2" type="ORF">S01H4_38538</name>
</gene>
<keyword evidence="1" id="KW-1133">Transmembrane helix</keyword>